<proteinExistence type="predicted"/>
<sequence length="65" mass="7194">MSLPSIASRAPKIPLAVPLALRLSADEMAKTDKYAALEVRSRSAFARMLFLRGLADYERELAESK</sequence>
<evidence type="ECO:0000313" key="1">
    <source>
        <dbReference type="EMBL" id="MBC3911579.1"/>
    </source>
</evidence>
<protein>
    <recommendedName>
        <fullName evidence="3">Ribbon-helix-helix protein CopG domain-containing protein</fullName>
    </recommendedName>
</protein>
<keyword evidence="2" id="KW-1185">Reference proteome</keyword>
<name>A0ABR6ZIS2_9BURK</name>
<accession>A0ABR6ZIS2</accession>
<comment type="caution">
    <text evidence="1">The sequence shown here is derived from an EMBL/GenBank/DDBJ whole genome shotgun (WGS) entry which is preliminary data.</text>
</comment>
<evidence type="ECO:0008006" key="3">
    <source>
        <dbReference type="Google" id="ProtNLM"/>
    </source>
</evidence>
<gene>
    <name evidence="1" type="ORF">H8L47_28850</name>
</gene>
<dbReference type="RefSeq" id="WP_186957282.1">
    <property type="nucleotide sequence ID" value="NZ_JACOFX010000042.1"/>
</dbReference>
<dbReference type="Proteomes" id="UP000646911">
    <property type="component" value="Unassembled WGS sequence"/>
</dbReference>
<evidence type="ECO:0000313" key="2">
    <source>
        <dbReference type="Proteomes" id="UP000646911"/>
    </source>
</evidence>
<organism evidence="1 2">
    <name type="scientific">Undibacterium umbellatum</name>
    <dbReference type="NCBI Taxonomy" id="2762300"/>
    <lineage>
        <taxon>Bacteria</taxon>
        <taxon>Pseudomonadati</taxon>
        <taxon>Pseudomonadota</taxon>
        <taxon>Betaproteobacteria</taxon>
        <taxon>Burkholderiales</taxon>
        <taxon>Oxalobacteraceae</taxon>
        <taxon>Undibacterium</taxon>
    </lineage>
</organism>
<dbReference type="EMBL" id="JACOFX010000042">
    <property type="protein sequence ID" value="MBC3911579.1"/>
    <property type="molecule type" value="Genomic_DNA"/>
</dbReference>
<reference evidence="1 2" key="1">
    <citation type="submission" date="2020-08" db="EMBL/GenBank/DDBJ databases">
        <title>Novel species isolated from subtropical streams in China.</title>
        <authorList>
            <person name="Lu H."/>
        </authorList>
    </citation>
    <scope>NUCLEOTIDE SEQUENCE [LARGE SCALE GENOMIC DNA]</scope>
    <source>
        <strain evidence="1 2">NL8W</strain>
    </source>
</reference>